<comment type="caution">
    <text evidence="5">The sequence shown here is derived from an EMBL/GenBank/DDBJ whole genome shotgun (WGS) entry which is preliminary data.</text>
</comment>
<dbReference type="RefSeq" id="WP_007575864.1">
    <property type="nucleotide sequence ID" value="NZ_AGUD01000216.1"/>
</dbReference>
<keyword evidence="1" id="KW-0805">Transcription regulation</keyword>
<dbReference type="InterPro" id="IPR011711">
    <property type="entry name" value="GntR_C"/>
</dbReference>
<dbReference type="AlphaFoldDB" id="H0E716"/>
<dbReference type="PRINTS" id="PR00035">
    <property type="entry name" value="HTHGNTR"/>
</dbReference>
<dbReference type="Gene3D" id="1.10.10.10">
    <property type="entry name" value="Winged helix-like DNA-binding domain superfamily/Winged helix DNA-binding domain"/>
    <property type="match status" value="1"/>
</dbReference>
<dbReference type="InterPro" id="IPR036390">
    <property type="entry name" value="WH_DNA-bd_sf"/>
</dbReference>
<dbReference type="GO" id="GO:0003677">
    <property type="term" value="F:DNA binding"/>
    <property type="evidence" value="ECO:0007669"/>
    <property type="project" value="UniProtKB-KW"/>
</dbReference>
<dbReference type="PANTHER" id="PTHR43537:SF5">
    <property type="entry name" value="UXU OPERON TRANSCRIPTIONAL REGULATOR"/>
    <property type="match status" value="1"/>
</dbReference>
<gene>
    <name evidence="5" type="ORF">PAI11_26180</name>
</gene>
<dbReference type="PANTHER" id="PTHR43537">
    <property type="entry name" value="TRANSCRIPTIONAL REGULATOR, GNTR FAMILY"/>
    <property type="match status" value="1"/>
</dbReference>
<evidence type="ECO:0000259" key="4">
    <source>
        <dbReference type="PROSITE" id="PS50949"/>
    </source>
</evidence>
<dbReference type="CDD" id="cd07377">
    <property type="entry name" value="WHTH_GntR"/>
    <property type="match status" value="1"/>
</dbReference>
<evidence type="ECO:0000256" key="1">
    <source>
        <dbReference type="ARBA" id="ARBA00023015"/>
    </source>
</evidence>
<name>H0E716_9ACTN</name>
<feature type="domain" description="HTH gntR-type" evidence="4">
    <location>
        <begin position="16"/>
        <end position="83"/>
    </location>
</feature>
<protein>
    <submittedName>
        <fullName evidence="5">Putative regulator PutR for proline utilization GntR family</fullName>
    </submittedName>
</protein>
<evidence type="ECO:0000313" key="5">
    <source>
        <dbReference type="EMBL" id="EHN10511.1"/>
    </source>
</evidence>
<keyword evidence="3" id="KW-0804">Transcription</keyword>
<sequence length="233" mass="25270">MGNPLETGQIEWRGRVRLVDEVTDVLRERIYAGVYAPGAALRQEQLAADLDISRTPLREALRVLESEGLVRSEPGRGVRVVSVDARTLLAGYEVREVLDGLAARLAARRAEARDLAVLEAHLDDQRAALQEPDIGTYTRANVAFHTAIVDIAGNDFVVAQLSLIPLTAQVFTPARRIAFDRVRTSVAEHEAIVAAIAAGDEDAAESAARAHIRVTIDQLAASVADDPEKDPLR</sequence>
<dbReference type="EMBL" id="AGUD01000216">
    <property type="protein sequence ID" value="EHN10511.1"/>
    <property type="molecule type" value="Genomic_DNA"/>
</dbReference>
<dbReference type="InterPro" id="IPR000524">
    <property type="entry name" value="Tscrpt_reg_HTH_GntR"/>
</dbReference>
<dbReference type="GO" id="GO:0003700">
    <property type="term" value="F:DNA-binding transcription factor activity"/>
    <property type="evidence" value="ECO:0007669"/>
    <property type="project" value="InterPro"/>
</dbReference>
<proteinExistence type="predicted"/>
<dbReference type="Pfam" id="PF00392">
    <property type="entry name" value="GntR"/>
    <property type="match status" value="1"/>
</dbReference>
<accession>H0E716</accession>
<dbReference type="InterPro" id="IPR036388">
    <property type="entry name" value="WH-like_DNA-bd_sf"/>
</dbReference>
<dbReference type="Gene3D" id="1.20.120.530">
    <property type="entry name" value="GntR ligand-binding domain-like"/>
    <property type="match status" value="1"/>
</dbReference>
<dbReference type="SMART" id="SM00895">
    <property type="entry name" value="FCD"/>
    <property type="match status" value="1"/>
</dbReference>
<keyword evidence="2" id="KW-0238">DNA-binding</keyword>
<dbReference type="Proteomes" id="UP000005143">
    <property type="component" value="Unassembled WGS sequence"/>
</dbReference>
<evidence type="ECO:0000256" key="3">
    <source>
        <dbReference type="ARBA" id="ARBA00023163"/>
    </source>
</evidence>
<reference evidence="5 6" key="1">
    <citation type="journal article" date="2013" name="Biodegradation">
        <title>Quantitative proteomic analysis of ibuprofen-degrading Patulibacter sp. strain I11.</title>
        <authorList>
            <person name="Almeida B."/>
            <person name="Kjeldal H."/>
            <person name="Lolas I."/>
            <person name="Knudsen A.D."/>
            <person name="Carvalho G."/>
            <person name="Nielsen K.L."/>
            <person name="Barreto Crespo M.T."/>
            <person name="Stensballe A."/>
            <person name="Nielsen J.L."/>
        </authorList>
    </citation>
    <scope>NUCLEOTIDE SEQUENCE [LARGE SCALE GENOMIC DNA]</scope>
    <source>
        <strain evidence="5 6">I11</strain>
    </source>
</reference>
<dbReference type="SMART" id="SM00345">
    <property type="entry name" value="HTH_GNTR"/>
    <property type="match status" value="1"/>
</dbReference>
<dbReference type="Pfam" id="PF07729">
    <property type="entry name" value="FCD"/>
    <property type="match status" value="1"/>
</dbReference>
<evidence type="ECO:0000313" key="6">
    <source>
        <dbReference type="Proteomes" id="UP000005143"/>
    </source>
</evidence>
<keyword evidence="6" id="KW-1185">Reference proteome</keyword>
<organism evidence="5 6">
    <name type="scientific">Patulibacter medicamentivorans</name>
    <dbReference type="NCBI Taxonomy" id="1097667"/>
    <lineage>
        <taxon>Bacteria</taxon>
        <taxon>Bacillati</taxon>
        <taxon>Actinomycetota</taxon>
        <taxon>Thermoleophilia</taxon>
        <taxon>Solirubrobacterales</taxon>
        <taxon>Patulibacteraceae</taxon>
        <taxon>Patulibacter</taxon>
    </lineage>
</organism>
<dbReference type="PROSITE" id="PS50949">
    <property type="entry name" value="HTH_GNTR"/>
    <property type="match status" value="1"/>
</dbReference>
<dbReference type="SUPFAM" id="SSF46785">
    <property type="entry name" value="Winged helix' DNA-binding domain"/>
    <property type="match status" value="1"/>
</dbReference>
<dbReference type="InterPro" id="IPR008920">
    <property type="entry name" value="TF_FadR/GntR_C"/>
</dbReference>
<dbReference type="SUPFAM" id="SSF48008">
    <property type="entry name" value="GntR ligand-binding domain-like"/>
    <property type="match status" value="1"/>
</dbReference>
<dbReference type="PATRIC" id="fig|1097667.3.peg.2598"/>
<evidence type="ECO:0000256" key="2">
    <source>
        <dbReference type="ARBA" id="ARBA00023125"/>
    </source>
</evidence>